<name>A0ABQ2F0P8_9DEIO</name>
<proteinExistence type="predicted"/>
<keyword evidence="3" id="KW-1185">Reference proteome</keyword>
<evidence type="ECO:0000256" key="1">
    <source>
        <dbReference type="SAM" id="MobiDB-lite"/>
    </source>
</evidence>
<sequence length="73" mass="8051">MRHAREYVLKAAQNLYAQEHSTLTAQALFEEALRLGGKRPYALQPAVLKVSNEVFSPPGAPQRTRGPHPQGSL</sequence>
<dbReference type="Proteomes" id="UP000647587">
    <property type="component" value="Unassembled WGS sequence"/>
</dbReference>
<evidence type="ECO:0000313" key="3">
    <source>
        <dbReference type="Proteomes" id="UP000647587"/>
    </source>
</evidence>
<organism evidence="2 3">
    <name type="scientific">Deinococcus malanensis</name>
    <dbReference type="NCBI Taxonomy" id="1706855"/>
    <lineage>
        <taxon>Bacteria</taxon>
        <taxon>Thermotogati</taxon>
        <taxon>Deinococcota</taxon>
        <taxon>Deinococci</taxon>
        <taxon>Deinococcales</taxon>
        <taxon>Deinococcaceae</taxon>
        <taxon>Deinococcus</taxon>
    </lineage>
</organism>
<accession>A0ABQ2F0P8</accession>
<dbReference type="EMBL" id="BMPP01000016">
    <property type="protein sequence ID" value="GGK36406.1"/>
    <property type="molecule type" value="Genomic_DNA"/>
</dbReference>
<gene>
    <name evidence="2" type="ORF">GCM10008955_32830</name>
</gene>
<protein>
    <submittedName>
        <fullName evidence="2">Uncharacterized protein</fullName>
    </submittedName>
</protein>
<feature type="region of interest" description="Disordered" evidence="1">
    <location>
        <begin position="53"/>
        <end position="73"/>
    </location>
</feature>
<reference evidence="3" key="1">
    <citation type="journal article" date="2019" name="Int. J. Syst. Evol. Microbiol.">
        <title>The Global Catalogue of Microorganisms (GCM) 10K type strain sequencing project: providing services to taxonomists for standard genome sequencing and annotation.</title>
        <authorList>
            <consortium name="The Broad Institute Genomics Platform"/>
            <consortium name="The Broad Institute Genome Sequencing Center for Infectious Disease"/>
            <person name="Wu L."/>
            <person name="Ma J."/>
        </authorList>
    </citation>
    <scope>NUCLEOTIDE SEQUENCE [LARGE SCALE GENOMIC DNA]</scope>
    <source>
        <strain evidence="3">JCM 30331</strain>
    </source>
</reference>
<evidence type="ECO:0000313" key="2">
    <source>
        <dbReference type="EMBL" id="GGK36406.1"/>
    </source>
</evidence>
<comment type="caution">
    <text evidence="2">The sequence shown here is derived from an EMBL/GenBank/DDBJ whole genome shotgun (WGS) entry which is preliminary data.</text>
</comment>